<sequence>MSTSKPLTRGVHHVGLTVPNIRATRDFFVDTLGFQQVGEQPAYPAVFVSDGSVMLTLWQADAGAAGFDRKRCVGLHHVALAAADHRALDLIHETVVARADVQIEFPPEPLGTSGARHMMCTVPGGVRVEFISTTAGEA</sequence>
<keyword evidence="2" id="KW-0560">Oxidoreductase</keyword>
<dbReference type="InterPro" id="IPR037523">
    <property type="entry name" value="VOC_core"/>
</dbReference>
<dbReference type="Pfam" id="PF00903">
    <property type="entry name" value="Glyoxalase"/>
    <property type="match status" value="1"/>
</dbReference>
<organism evidence="2 3">
    <name type="scientific">Enhygromyxa salina</name>
    <dbReference type="NCBI Taxonomy" id="215803"/>
    <lineage>
        <taxon>Bacteria</taxon>
        <taxon>Pseudomonadati</taxon>
        <taxon>Myxococcota</taxon>
        <taxon>Polyangia</taxon>
        <taxon>Nannocystales</taxon>
        <taxon>Nannocystaceae</taxon>
        <taxon>Enhygromyxa</taxon>
    </lineage>
</organism>
<reference evidence="2 3" key="1">
    <citation type="submission" date="2018-03" db="EMBL/GenBank/DDBJ databases">
        <title>Draft Genome Sequences of the Obligatory Marine Myxobacteria Enhygromyxa salina SWB007.</title>
        <authorList>
            <person name="Poehlein A."/>
            <person name="Moghaddam J.A."/>
            <person name="Harms H."/>
            <person name="Alanjari M."/>
            <person name="Koenig G.M."/>
            <person name="Daniel R."/>
            <person name="Schaeberle T.F."/>
        </authorList>
    </citation>
    <scope>NUCLEOTIDE SEQUENCE [LARGE SCALE GENOMIC DNA]</scope>
    <source>
        <strain evidence="2 3">SWB007</strain>
    </source>
</reference>
<dbReference type="InterPro" id="IPR029068">
    <property type="entry name" value="Glyas_Bleomycin-R_OHBP_Dase"/>
</dbReference>
<dbReference type="EMBL" id="PVNL01000118">
    <property type="protein sequence ID" value="PRQ00441.1"/>
    <property type="molecule type" value="Genomic_DNA"/>
</dbReference>
<name>A0A2S9Y608_9BACT</name>
<feature type="domain" description="VOC" evidence="1">
    <location>
        <begin position="10"/>
        <end position="133"/>
    </location>
</feature>
<comment type="caution">
    <text evidence="2">The sequence shown here is derived from an EMBL/GenBank/DDBJ whole genome shotgun (WGS) entry which is preliminary data.</text>
</comment>
<proteinExistence type="predicted"/>
<dbReference type="Gene3D" id="3.10.180.10">
    <property type="entry name" value="2,3-Dihydroxybiphenyl 1,2-Dioxygenase, domain 1"/>
    <property type="match status" value="1"/>
</dbReference>
<dbReference type="SUPFAM" id="SSF54593">
    <property type="entry name" value="Glyoxalase/Bleomycin resistance protein/Dihydroxybiphenyl dioxygenase"/>
    <property type="match status" value="1"/>
</dbReference>
<evidence type="ECO:0000259" key="1">
    <source>
        <dbReference type="PROSITE" id="PS51819"/>
    </source>
</evidence>
<evidence type="ECO:0000313" key="2">
    <source>
        <dbReference type="EMBL" id="PRQ00441.1"/>
    </source>
</evidence>
<dbReference type="PROSITE" id="PS51819">
    <property type="entry name" value="VOC"/>
    <property type="match status" value="1"/>
</dbReference>
<dbReference type="InterPro" id="IPR004360">
    <property type="entry name" value="Glyas_Fos-R_dOase_dom"/>
</dbReference>
<dbReference type="GO" id="GO:0051213">
    <property type="term" value="F:dioxygenase activity"/>
    <property type="evidence" value="ECO:0007669"/>
    <property type="project" value="UniProtKB-KW"/>
</dbReference>
<evidence type="ECO:0000313" key="3">
    <source>
        <dbReference type="Proteomes" id="UP000238823"/>
    </source>
</evidence>
<protein>
    <submittedName>
        <fullName evidence="2">Glyoxalase/Bleomycin resistance protein/Dioxygenase superfamily protein</fullName>
    </submittedName>
</protein>
<dbReference type="OrthoDB" id="9807407at2"/>
<accession>A0A2S9Y608</accession>
<gene>
    <name evidence="2" type="ORF">ENSA7_59350</name>
</gene>
<keyword evidence="2" id="KW-0223">Dioxygenase</keyword>
<dbReference type="AlphaFoldDB" id="A0A2S9Y608"/>
<dbReference type="Proteomes" id="UP000238823">
    <property type="component" value="Unassembled WGS sequence"/>
</dbReference>
<dbReference type="RefSeq" id="WP_106092796.1">
    <property type="nucleotide sequence ID" value="NZ_PVNL01000118.1"/>
</dbReference>